<comment type="caution">
    <text evidence="1">The sequence shown here is derived from an EMBL/GenBank/DDBJ whole genome shotgun (WGS) entry which is preliminary data.</text>
</comment>
<reference evidence="1" key="1">
    <citation type="submission" date="2021-03" db="EMBL/GenBank/DDBJ databases">
        <authorList>
            <consortium name="DOE Joint Genome Institute"/>
            <person name="Ahrendt S."/>
            <person name="Looney B.P."/>
            <person name="Miyauchi S."/>
            <person name="Morin E."/>
            <person name="Drula E."/>
            <person name="Courty P.E."/>
            <person name="Chicoki N."/>
            <person name="Fauchery L."/>
            <person name="Kohler A."/>
            <person name="Kuo A."/>
            <person name="Labutti K."/>
            <person name="Pangilinan J."/>
            <person name="Lipzen A."/>
            <person name="Riley R."/>
            <person name="Andreopoulos W."/>
            <person name="He G."/>
            <person name="Johnson J."/>
            <person name="Barry K.W."/>
            <person name="Grigoriev I.V."/>
            <person name="Nagy L."/>
            <person name="Hibbett D."/>
            <person name="Henrissat B."/>
            <person name="Matheny P.B."/>
            <person name="Labbe J."/>
            <person name="Martin F."/>
        </authorList>
    </citation>
    <scope>NUCLEOTIDE SEQUENCE</scope>
    <source>
        <strain evidence="1">HHB10654</strain>
    </source>
</reference>
<evidence type="ECO:0000313" key="1">
    <source>
        <dbReference type="EMBL" id="KAI0063218.1"/>
    </source>
</evidence>
<sequence>MPTITVDAILFDMDGTLIDSTPGVLVAWDTFARTYHFDGTAAAHAAHGRRLADTLIEWCHISDAQELQNEIMRFEEEVIQGGPIVLPGGVELINQINAGSTDASPGWTIVTSATNVYTPKALARCGVPLPKAGYVTSDDVQRGKPLPDPYLKGAETVRVAPANCLVIEDAPSGLNAGRAAGAKVLAVCTSHSRDAIVESGAKPDWIVKDLTRVSARWVDGKIELEIDDSLW</sequence>
<proteinExistence type="predicted"/>
<accession>A0ACB8T515</accession>
<protein>
    <submittedName>
        <fullName evidence="1">HAD-like protein</fullName>
    </submittedName>
</protein>
<dbReference type="EMBL" id="MU277204">
    <property type="protein sequence ID" value="KAI0063218.1"/>
    <property type="molecule type" value="Genomic_DNA"/>
</dbReference>
<dbReference type="Proteomes" id="UP000814140">
    <property type="component" value="Unassembled WGS sequence"/>
</dbReference>
<keyword evidence="2" id="KW-1185">Reference proteome</keyword>
<evidence type="ECO:0000313" key="2">
    <source>
        <dbReference type="Proteomes" id="UP000814140"/>
    </source>
</evidence>
<gene>
    <name evidence="1" type="ORF">BV25DRAFT_1802608</name>
</gene>
<organism evidence="1 2">
    <name type="scientific">Artomyces pyxidatus</name>
    <dbReference type="NCBI Taxonomy" id="48021"/>
    <lineage>
        <taxon>Eukaryota</taxon>
        <taxon>Fungi</taxon>
        <taxon>Dikarya</taxon>
        <taxon>Basidiomycota</taxon>
        <taxon>Agaricomycotina</taxon>
        <taxon>Agaricomycetes</taxon>
        <taxon>Russulales</taxon>
        <taxon>Auriscalpiaceae</taxon>
        <taxon>Artomyces</taxon>
    </lineage>
</organism>
<reference evidence="1" key="2">
    <citation type="journal article" date="2022" name="New Phytol.">
        <title>Evolutionary transition to the ectomycorrhizal habit in the genomes of a hyperdiverse lineage of mushroom-forming fungi.</title>
        <authorList>
            <person name="Looney B."/>
            <person name="Miyauchi S."/>
            <person name="Morin E."/>
            <person name="Drula E."/>
            <person name="Courty P.E."/>
            <person name="Kohler A."/>
            <person name="Kuo A."/>
            <person name="LaButti K."/>
            <person name="Pangilinan J."/>
            <person name="Lipzen A."/>
            <person name="Riley R."/>
            <person name="Andreopoulos W."/>
            <person name="He G."/>
            <person name="Johnson J."/>
            <person name="Nolan M."/>
            <person name="Tritt A."/>
            <person name="Barry K.W."/>
            <person name="Grigoriev I.V."/>
            <person name="Nagy L.G."/>
            <person name="Hibbett D."/>
            <person name="Henrissat B."/>
            <person name="Matheny P.B."/>
            <person name="Labbe J."/>
            <person name="Martin F.M."/>
        </authorList>
    </citation>
    <scope>NUCLEOTIDE SEQUENCE</scope>
    <source>
        <strain evidence="1">HHB10654</strain>
    </source>
</reference>
<name>A0ACB8T515_9AGAM</name>